<reference evidence="2 3" key="1">
    <citation type="journal article" date="2010" name="Nature">
        <title>The sequence and de novo assembly of the giant panda genome.</title>
        <authorList>
            <person name="Li R."/>
            <person name="Fan W."/>
            <person name="Tian G."/>
            <person name="Zhu H."/>
            <person name="He L."/>
            <person name="Cai J."/>
            <person name="Huang Q."/>
            <person name="Cai Q."/>
            <person name="Li B."/>
            <person name="Bai Y."/>
            <person name="Zhang Z."/>
            <person name="Zhang Y."/>
            <person name="Wang W."/>
            <person name="Li J."/>
            <person name="Wei F."/>
            <person name="Li H."/>
            <person name="Jian M."/>
            <person name="Li J."/>
            <person name="Zhang Z."/>
            <person name="Nielsen R."/>
            <person name="Li D."/>
            <person name="Gu W."/>
            <person name="Yang Z."/>
            <person name="Xuan Z."/>
            <person name="Ryder O.A."/>
            <person name="Leung F.C."/>
            <person name="Zhou Y."/>
            <person name="Cao J."/>
            <person name="Sun X."/>
            <person name="Fu Y."/>
            <person name="Fang X."/>
            <person name="Guo X."/>
            <person name="Wang B."/>
            <person name="Hou R."/>
            <person name="Shen F."/>
            <person name="Mu B."/>
            <person name="Ni P."/>
            <person name="Lin R."/>
            <person name="Qian W."/>
            <person name="Wang G."/>
            <person name="Yu C."/>
            <person name="Nie W."/>
            <person name="Wang J."/>
            <person name="Wu Z."/>
            <person name="Liang H."/>
            <person name="Min J."/>
            <person name="Wu Q."/>
            <person name="Cheng S."/>
            <person name="Ruan J."/>
            <person name="Wang M."/>
            <person name="Shi Z."/>
            <person name="Wen M."/>
            <person name="Liu B."/>
            <person name="Ren X."/>
            <person name="Zheng H."/>
            <person name="Dong D."/>
            <person name="Cook K."/>
            <person name="Shan G."/>
            <person name="Zhang H."/>
            <person name="Kosiol C."/>
            <person name="Xie X."/>
            <person name="Lu Z."/>
            <person name="Zheng H."/>
            <person name="Li Y."/>
            <person name="Steiner C.C."/>
            <person name="Lam T.T."/>
            <person name="Lin S."/>
            <person name="Zhang Q."/>
            <person name="Li G."/>
            <person name="Tian J."/>
            <person name="Gong T."/>
            <person name="Liu H."/>
            <person name="Zhang D."/>
            <person name="Fang L."/>
            <person name="Ye C."/>
            <person name="Zhang J."/>
            <person name="Hu W."/>
            <person name="Xu A."/>
            <person name="Ren Y."/>
            <person name="Zhang G."/>
            <person name="Bruford M.W."/>
            <person name="Li Q."/>
            <person name="Ma L."/>
            <person name="Guo Y."/>
            <person name="An N."/>
            <person name="Hu Y."/>
            <person name="Zheng Y."/>
            <person name="Shi Y."/>
            <person name="Li Z."/>
            <person name="Liu Q."/>
            <person name="Chen Y."/>
            <person name="Zhao J."/>
            <person name="Qu N."/>
            <person name="Zhao S."/>
            <person name="Tian F."/>
            <person name="Wang X."/>
            <person name="Wang H."/>
            <person name="Xu L."/>
            <person name="Liu X."/>
            <person name="Vinar T."/>
            <person name="Wang Y."/>
            <person name="Lam T.W."/>
            <person name="Yiu S.M."/>
            <person name="Liu S."/>
            <person name="Zhang H."/>
            <person name="Li D."/>
            <person name="Huang Y."/>
            <person name="Wang X."/>
            <person name="Yang G."/>
            <person name="Jiang Z."/>
            <person name="Wang J."/>
            <person name="Qin N."/>
            <person name="Li L."/>
            <person name="Li J."/>
            <person name="Bolund L."/>
            <person name="Kristiansen K."/>
            <person name="Wong G.K."/>
            <person name="Olson M."/>
            <person name="Zhang X."/>
            <person name="Li S."/>
            <person name="Yang H."/>
            <person name="Wang J."/>
            <person name="Wang J."/>
        </authorList>
    </citation>
    <scope>NUCLEOTIDE SEQUENCE [LARGE SCALE GENOMIC DNA]</scope>
</reference>
<dbReference type="InParanoid" id="A0A7N5K9T9"/>
<keyword evidence="3" id="KW-1185">Reference proteome</keyword>
<dbReference type="Proteomes" id="UP000008912">
    <property type="component" value="Unassembled WGS sequence"/>
</dbReference>
<reference evidence="2" key="3">
    <citation type="submission" date="2025-09" db="UniProtKB">
        <authorList>
            <consortium name="Ensembl"/>
        </authorList>
    </citation>
    <scope>IDENTIFICATION</scope>
</reference>
<evidence type="ECO:0000313" key="2">
    <source>
        <dbReference type="Ensembl" id="ENSAMEP00000034835.1"/>
    </source>
</evidence>
<name>A0A7N5K9T9_AILME</name>
<protein>
    <submittedName>
        <fullName evidence="2">Uncharacterized protein</fullName>
    </submittedName>
</protein>
<organism evidence="2 3">
    <name type="scientific">Ailuropoda melanoleuca</name>
    <name type="common">Giant panda</name>
    <dbReference type="NCBI Taxonomy" id="9646"/>
    <lineage>
        <taxon>Eukaryota</taxon>
        <taxon>Metazoa</taxon>
        <taxon>Chordata</taxon>
        <taxon>Craniata</taxon>
        <taxon>Vertebrata</taxon>
        <taxon>Euteleostomi</taxon>
        <taxon>Mammalia</taxon>
        <taxon>Eutheria</taxon>
        <taxon>Laurasiatheria</taxon>
        <taxon>Carnivora</taxon>
        <taxon>Caniformia</taxon>
        <taxon>Ursidae</taxon>
        <taxon>Ailuropoda</taxon>
    </lineage>
</organism>
<feature type="region of interest" description="Disordered" evidence="1">
    <location>
        <begin position="1"/>
        <end position="28"/>
    </location>
</feature>
<accession>A0A7N5K9T9</accession>
<evidence type="ECO:0000313" key="3">
    <source>
        <dbReference type="Proteomes" id="UP000008912"/>
    </source>
</evidence>
<reference evidence="2" key="2">
    <citation type="submission" date="2025-08" db="UniProtKB">
        <authorList>
            <consortium name="Ensembl"/>
        </authorList>
    </citation>
    <scope>IDENTIFICATION</scope>
</reference>
<proteinExistence type="predicted"/>
<dbReference type="GeneTree" id="ENSGT01030000240225"/>
<dbReference type="AlphaFoldDB" id="A0A7N5K9T9"/>
<dbReference type="Ensembl" id="ENSAMET00000050329.1">
    <property type="protein sequence ID" value="ENSAMEP00000034835.1"/>
    <property type="gene ID" value="ENSAMEG00000028883.1"/>
</dbReference>
<sequence>ISATQLPPAAATHKGMEPSGGAVQGPMGNRLHQKLMTLMTFSLPSLNETFSNGWGPSVEQLAQYIKP</sequence>
<evidence type="ECO:0000256" key="1">
    <source>
        <dbReference type="SAM" id="MobiDB-lite"/>
    </source>
</evidence>